<gene>
    <name evidence="1" type="ORF">ACFOW1_08265</name>
</gene>
<reference evidence="2" key="1">
    <citation type="journal article" date="2019" name="Int. J. Syst. Evol. Microbiol.">
        <title>The Global Catalogue of Microorganisms (GCM) 10K type strain sequencing project: providing services to taxonomists for standard genome sequencing and annotation.</title>
        <authorList>
            <consortium name="The Broad Institute Genomics Platform"/>
            <consortium name="The Broad Institute Genome Sequencing Center for Infectious Disease"/>
            <person name="Wu L."/>
            <person name="Ma J."/>
        </authorList>
    </citation>
    <scope>NUCLEOTIDE SEQUENCE [LARGE SCALE GENOMIC DNA]</scope>
    <source>
        <strain evidence="2">CECT 8010</strain>
    </source>
</reference>
<dbReference type="Proteomes" id="UP001595906">
    <property type="component" value="Unassembled WGS sequence"/>
</dbReference>
<comment type="caution">
    <text evidence="1">The sequence shown here is derived from an EMBL/GenBank/DDBJ whole genome shotgun (WGS) entry which is preliminary data.</text>
</comment>
<evidence type="ECO:0000313" key="2">
    <source>
        <dbReference type="Proteomes" id="UP001595906"/>
    </source>
</evidence>
<name>A0ABV8PV75_9BACT</name>
<accession>A0ABV8PV75</accession>
<organism evidence="1 2">
    <name type="scientific">Parasediminibacterium paludis</name>
    <dbReference type="NCBI Taxonomy" id="908966"/>
    <lineage>
        <taxon>Bacteria</taxon>
        <taxon>Pseudomonadati</taxon>
        <taxon>Bacteroidota</taxon>
        <taxon>Chitinophagia</taxon>
        <taxon>Chitinophagales</taxon>
        <taxon>Chitinophagaceae</taxon>
        <taxon>Parasediminibacterium</taxon>
    </lineage>
</organism>
<proteinExistence type="predicted"/>
<protein>
    <submittedName>
        <fullName evidence="1">Uncharacterized protein</fullName>
    </submittedName>
</protein>
<evidence type="ECO:0000313" key="1">
    <source>
        <dbReference type="EMBL" id="MFC4231882.1"/>
    </source>
</evidence>
<sequence length="41" mass="4809">MDQEKMDVTAQKQTTETLMGSLYCFLNYTYVCEIENPNSLR</sequence>
<keyword evidence="2" id="KW-1185">Reference proteome</keyword>
<dbReference type="EMBL" id="JBHSDC010000012">
    <property type="protein sequence ID" value="MFC4231882.1"/>
    <property type="molecule type" value="Genomic_DNA"/>
</dbReference>